<evidence type="ECO:0000259" key="9">
    <source>
        <dbReference type="PROSITE" id="PS50905"/>
    </source>
</evidence>
<dbReference type="InterPro" id="IPR009040">
    <property type="entry name" value="Ferritin-like_diiron"/>
</dbReference>
<keyword evidence="3 7" id="KW-0479">Metal-binding</keyword>
<dbReference type="Gene3D" id="1.20.1260.10">
    <property type="match status" value="1"/>
</dbReference>
<feature type="binding site" evidence="7">
    <location>
        <position position="94"/>
    </location>
    <ligand>
        <name>Fe cation</name>
        <dbReference type="ChEBI" id="CHEBI:24875"/>
        <label>1</label>
    </ligand>
</feature>
<dbReference type="PANTHER" id="PTHR11431">
    <property type="entry name" value="FERRITIN"/>
    <property type="match status" value="1"/>
</dbReference>
<dbReference type="EMBL" id="CP058595">
    <property type="protein sequence ID" value="QLG44888.1"/>
    <property type="molecule type" value="Genomic_DNA"/>
</dbReference>
<evidence type="ECO:0000256" key="3">
    <source>
        <dbReference type="ARBA" id="ARBA00022723"/>
    </source>
</evidence>
<dbReference type="PANTHER" id="PTHR11431:SF127">
    <property type="entry name" value="BACTERIAL NON-HEME FERRITIN"/>
    <property type="match status" value="1"/>
</dbReference>
<dbReference type="Pfam" id="PF00210">
    <property type="entry name" value="Ferritin"/>
    <property type="match status" value="1"/>
</dbReference>
<dbReference type="GO" id="GO:0006826">
    <property type="term" value="P:iron ion transport"/>
    <property type="evidence" value="ECO:0007669"/>
    <property type="project" value="InterPro"/>
</dbReference>
<dbReference type="InterPro" id="IPR012347">
    <property type="entry name" value="Ferritin-like"/>
</dbReference>
<evidence type="ECO:0000256" key="6">
    <source>
        <dbReference type="ARBA" id="ARBA00054546"/>
    </source>
</evidence>
<dbReference type="CDD" id="cd01055">
    <property type="entry name" value="Nonheme_Ferritin"/>
    <property type="match status" value="1"/>
</dbReference>
<dbReference type="FunFam" id="1.20.1260.10:FF:000001">
    <property type="entry name" value="Non-heme ferritin"/>
    <property type="match status" value="1"/>
</dbReference>
<dbReference type="InterPro" id="IPR009078">
    <property type="entry name" value="Ferritin-like_SF"/>
</dbReference>
<comment type="function">
    <text evidence="8">Iron-storage protein.</text>
</comment>
<dbReference type="GO" id="GO:0004322">
    <property type="term" value="F:ferroxidase activity"/>
    <property type="evidence" value="ECO:0007669"/>
    <property type="project" value="TreeGrafter"/>
</dbReference>
<comment type="similarity">
    <text evidence="1 8">Belongs to the ferritin family. Prokaryotic subfamily.</text>
</comment>
<evidence type="ECO:0000313" key="11">
    <source>
        <dbReference type="Proteomes" id="UP000509302"/>
    </source>
</evidence>
<evidence type="ECO:0000256" key="1">
    <source>
        <dbReference type="ARBA" id="ARBA00006950"/>
    </source>
</evidence>
<feature type="binding site" evidence="7">
    <location>
        <position position="53"/>
    </location>
    <ligand>
        <name>Fe cation</name>
        <dbReference type="ChEBI" id="CHEBI:24875"/>
        <label>1</label>
    </ligand>
</feature>
<dbReference type="InterPro" id="IPR041719">
    <property type="entry name" value="Ferritin_prok"/>
</dbReference>
<feature type="binding site" evidence="7">
    <location>
        <position position="17"/>
    </location>
    <ligand>
        <name>Fe cation</name>
        <dbReference type="ChEBI" id="CHEBI:24875"/>
        <label>1</label>
    </ligand>
</feature>
<evidence type="ECO:0000256" key="4">
    <source>
        <dbReference type="ARBA" id="ARBA00023002"/>
    </source>
</evidence>
<gene>
    <name evidence="10" type="ORF">HYG79_05810</name>
</gene>
<evidence type="ECO:0000256" key="7">
    <source>
        <dbReference type="PIRSR" id="PIRSR601519-1"/>
    </source>
</evidence>
<evidence type="ECO:0000256" key="5">
    <source>
        <dbReference type="ARBA" id="ARBA00023004"/>
    </source>
</evidence>
<dbReference type="InterPro" id="IPR001519">
    <property type="entry name" value="Ferritin"/>
</dbReference>
<feature type="domain" description="Ferritin-like diiron" evidence="9">
    <location>
        <begin position="1"/>
        <end position="145"/>
    </location>
</feature>
<proteinExistence type="inferred from homology"/>
<dbReference type="EC" id="1.16.3.2" evidence="8"/>
<evidence type="ECO:0000256" key="8">
    <source>
        <dbReference type="RuleBase" id="RU361145"/>
    </source>
</evidence>
<dbReference type="GO" id="GO:0042802">
    <property type="term" value="F:identical protein binding"/>
    <property type="evidence" value="ECO:0007669"/>
    <property type="project" value="UniProtKB-ARBA"/>
</dbReference>
<comment type="subcellular location">
    <subcellularLocation>
        <location evidence="8">Cytoplasm</location>
    </subcellularLocation>
</comment>
<feature type="binding site" evidence="7">
    <location>
        <position position="50"/>
    </location>
    <ligand>
        <name>Fe cation</name>
        <dbReference type="ChEBI" id="CHEBI:24875"/>
        <label>1</label>
    </ligand>
</feature>
<keyword evidence="11" id="KW-1185">Reference proteome</keyword>
<dbReference type="SUPFAM" id="SSF47240">
    <property type="entry name" value="Ferritin-like"/>
    <property type="match status" value="1"/>
</dbReference>
<accession>A0A7H9AN75</accession>
<reference evidence="10 11" key="1">
    <citation type="journal article" date="2006" name="Int. J. Syst. Evol. Microbiol.">
        <title>Costertonia aggregata gen. nov., sp. nov., a mesophilic marine bacterium of the family Flavobacteriaceae, isolated from a mature biofilm.</title>
        <authorList>
            <person name="Kwon K.K."/>
            <person name="Lee Y.K."/>
            <person name="Lee H.K."/>
        </authorList>
    </citation>
    <scope>NUCLEOTIDE SEQUENCE [LARGE SCALE GENOMIC DNA]</scope>
    <source>
        <strain evidence="10 11">KCCM 42265</strain>
    </source>
</reference>
<feature type="binding site" evidence="7">
    <location>
        <position position="127"/>
    </location>
    <ligand>
        <name>Fe cation</name>
        <dbReference type="ChEBI" id="CHEBI:24875"/>
        <label>1</label>
    </ligand>
</feature>
<dbReference type="GO" id="GO:0008198">
    <property type="term" value="F:ferrous iron binding"/>
    <property type="evidence" value="ECO:0007669"/>
    <property type="project" value="TreeGrafter"/>
</dbReference>
<protein>
    <recommendedName>
        <fullName evidence="8">Ferritin</fullName>
        <ecNumber evidence="8">1.16.3.2</ecNumber>
    </recommendedName>
</protein>
<dbReference type="PROSITE" id="PS50905">
    <property type="entry name" value="FERRITIN_LIKE"/>
    <property type="match status" value="1"/>
</dbReference>
<dbReference type="AlphaFoldDB" id="A0A7H9AN75"/>
<comment type="catalytic activity">
    <reaction evidence="8">
        <text>4 Fe(2+) + O2 + 6 H2O = 4 iron(III) oxide-hydroxide + 12 H(+)</text>
        <dbReference type="Rhea" id="RHEA:11972"/>
        <dbReference type="ChEBI" id="CHEBI:15377"/>
        <dbReference type="ChEBI" id="CHEBI:15378"/>
        <dbReference type="ChEBI" id="CHEBI:15379"/>
        <dbReference type="ChEBI" id="CHEBI:29033"/>
        <dbReference type="ChEBI" id="CHEBI:78619"/>
        <dbReference type="EC" id="1.16.3.2"/>
    </reaction>
</comment>
<dbReference type="InterPro" id="IPR008331">
    <property type="entry name" value="Ferritin_DPS_dom"/>
</dbReference>
<keyword evidence="8" id="KW-0963">Cytoplasm</keyword>
<dbReference type="GO" id="GO:0005829">
    <property type="term" value="C:cytosol"/>
    <property type="evidence" value="ECO:0007669"/>
    <property type="project" value="TreeGrafter"/>
</dbReference>
<dbReference type="KEGG" id="cagg:HYG79_05810"/>
<name>A0A7H9AN75_9FLAO</name>
<keyword evidence="5 7" id="KW-0408">Iron</keyword>
<sequence>MLSKKLEEALNNQIRIEAESSQVYLSMASWAEVKGLEGVAGFMYGHSDEERMHMLKLVKFVNERGGHAKVSVLKAPKTDFGSLPKMFQELYEHELFVSKSINELVHVTLQEKDYATHNFLQWYVAEQIEEEALARTILDKINLIGNDKGGLYLFDRDVQQISVESAASDTAGE</sequence>
<dbReference type="GO" id="GO:0006879">
    <property type="term" value="P:intracellular iron ion homeostasis"/>
    <property type="evidence" value="ECO:0007669"/>
    <property type="project" value="UniProtKB-KW"/>
</dbReference>
<evidence type="ECO:0000313" key="10">
    <source>
        <dbReference type="EMBL" id="QLG44888.1"/>
    </source>
</evidence>
<evidence type="ECO:0000256" key="2">
    <source>
        <dbReference type="ARBA" id="ARBA00022434"/>
    </source>
</evidence>
<dbReference type="RefSeq" id="WP_179241178.1">
    <property type="nucleotide sequence ID" value="NZ_CP058595.1"/>
</dbReference>
<organism evidence="10 11">
    <name type="scientific">Costertonia aggregata</name>
    <dbReference type="NCBI Taxonomy" id="343403"/>
    <lineage>
        <taxon>Bacteria</taxon>
        <taxon>Pseudomonadati</taxon>
        <taxon>Bacteroidota</taxon>
        <taxon>Flavobacteriia</taxon>
        <taxon>Flavobacteriales</taxon>
        <taxon>Flavobacteriaceae</taxon>
        <taxon>Costertonia</taxon>
    </lineage>
</organism>
<comment type="function">
    <text evidence="6">May alleviate iron toxicity in the presence of oxygen.</text>
</comment>
<dbReference type="GO" id="GO:0008199">
    <property type="term" value="F:ferric iron binding"/>
    <property type="evidence" value="ECO:0007669"/>
    <property type="project" value="InterPro"/>
</dbReference>
<keyword evidence="4" id="KW-0560">Oxidoreductase</keyword>
<keyword evidence="2 8" id="KW-0409">Iron storage</keyword>
<dbReference type="Proteomes" id="UP000509302">
    <property type="component" value="Chromosome"/>
</dbReference>